<gene>
    <name evidence="5" type="ORF">E3T61_01880</name>
</gene>
<dbReference type="CDD" id="cd03230">
    <property type="entry name" value="ABC_DR_subfamily_A"/>
    <property type="match status" value="1"/>
</dbReference>
<dbReference type="GO" id="GO:0016887">
    <property type="term" value="F:ATP hydrolysis activity"/>
    <property type="evidence" value="ECO:0007669"/>
    <property type="project" value="InterPro"/>
</dbReference>
<evidence type="ECO:0000256" key="2">
    <source>
        <dbReference type="ARBA" id="ARBA00022741"/>
    </source>
</evidence>
<dbReference type="PROSITE" id="PS50893">
    <property type="entry name" value="ABC_TRANSPORTER_2"/>
    <property type="match status" value="1"/>
</dbReference>
<dbReference type="SMART" id="SM00382">
    <property type="entry name" value="AAA"/>
    <property type="match status" value="1"/>
</dbReference>
<sequence>MRLGVKMTEHVVKIADLNVRRPAFEIDGISLNLSRGSVVGFVGPNGAGKTTVIRTLLGLITPDSGDIEVLGHPAGAPEALARIGIVLDEPTAAPEWRVGSLGRHLAPFYPEWDERRFGQLLERLSVPRGQRVKQLSRGQGVKLSLAMALAQTPELLILDEPSSGLDPASRREIGDLIREFMVDPEHAVLFSTHITTDLDALADELIVIVGGRIEYHGALPDITEEFAMARGSGAVPTASVLGLQRSGAQWSALIRMVDSSEFGADVVVDAATIDDVVVHLAVEQKEVAA</sequence>
<keyword evidence="2" id="KW-0547">Nucleotide-binding</keyword>
<protein>
    <submittedName>
        <fullName evidence="5">ABC transporter ATP-binding protein</fullName>
    </submittedName>
</protein>
<dbReference type="InterPro" id="IPR003593">
    <property type="entry name" value="AAA+_ATPase"/>
</dbReference>
<dbReference type="GO" id="GO:0005524">
    <property type="term" value="F:ATP binding"/>
    <property type="evidence" value="ECO:0007669"/>
    <property type="project" value="UniProtKB-KW"/>
</dbReference>
<dbReference type="InterPro" id="IPR003439">
    <property type="entry name" value="ABC_transporter-like_ATP-bd"/>
</dbReference>
<name>A0A4R9BYK6_9MICO</name>
<evidence type="ECO:0000256" key="3">
    <source>
        <dbReference type="ARBA" id="ARBA00022840"/>
    </source>
</evidence>
<feature type="domain" description="ABC transporter" evidence="4">
    <location>
        <begin position="6"/>
        <end position="235"/>
    </location>
</feature>
<dbReference type="SUPFAM" id="SSF52540">
    <property type="entry name" value="P-loop containing nucleoside triphosphate hydrolases"/>
    <property type="match status" value="1"/>
</dbReference>
<dbReference type="Gene3D" id="3.40.50.300">
    <property type="entry name" value="P-loop containing nucleotide triphosphate hydrolases"/>
    <property type="match status" value="1"/>
</dbReference>
<evidence type="ECO:0000256" key="1">
    <source>
        <dbReference type="ARBA" id="ARBA00022448"/>
    </source>
</evidence>
<evidence type="ECO:0000313" key="6">
    <source>
        <dbReference type="Proteomes" id="UP000298468"/>
    </source>
</evidence>
<organism evidence="5 6">
    <name type="scientific">Cryobacterium lactosi</name>
    <dbReference type="NCBI Taxonomy" id="1259202"/>
    <lineage>
        <taxon>Bacteria</taxon>
        <taxon>Bacillati</taxon>
        <taxon>Actinomycetota</taxon>
        <taxon>Actinomycetes</taxon>
        <taxon>Micrococcales</taxon>
        <taxon>Microbacteriaceae</taxon>
        <taxon>Cryobacterium</taxon>
    </lineage>
</organism>
<dbReference type="Proteomes" id="UP000298468">
    <property type="component" value="Unassembled WGS sequence"/>
</dbReference>
<dbReference type="InterPro" id="IPR027417">
    <property type="entry name" value="P-loop_NTPase"/>
</dbReference>
<evidence type="ECO:0000313" key="5">
    <source>
        <dbReference type="EMBL" id="TFD94607.1"/>
    </source>
</evidence>
<comment type="caution">
    <text evidence="5">The sequence shown here is derived from an EMBL/GenBank/DDBJ whole genome shotgun (WGS) entry which is preliminary data.</text>
</comment>
<dbReference type="AlphaFoldDB" id="A0A4R9BYK6"/>
<dbReference type="PANTHER" id="PTHR42939:SF3">
    <property type="entry name" value="ABC TRANSPORTER ATP-BINDING COMPONENT"/>
    <property type="match status" value="1"/>
</dbReference>
<keyword evidence="6" id="KW-1185">Reference proteome</keyword>
<dbReference type="PANTHER" id="PTHR42939">
    <property type="entry name" value="ABC TRANSPORTER ATP-BINDING PROTEIN ALBC-RELATED"/>
    <property type="match status" value="1"/>
</dbReference>
<reference evidence="5 6" key="1">
    <citation type="submission" date="2019-03" db="EMBL/GenBank/DDBJ databases">
        <title>Genomics of glacier-inhabiting Cryobacterium strains.</title>
        <authorList>
            <person name="Liu Q."/>
            <person name="Xin Y.-H."/>
        </authorList>
    </citation>
    <scope>NUCLEOTIDE SEQUENCE [LARGE SCALE GENOMIC DNA]</scope>
    <source>
        <strain evidence="5 6">Sr59</strain>
    </source>
</reference>
<keyword evidence="1" id="KW-0813">Transport</keyword>
<dbReference type="EMBL" id="SOHM01000006">
    <property type="protein sequence ID" value="TFD94607.1"/>
    <property type="molecule type" value="Genomic_DNA"/>
</dbReference>
<dbReference type="OrthoDB" id="9804819at2"/>
<proteinExistence type="predicted"/>
<dbReference type="Pfam" id="PF00005">
    <property type="entry name" value="ABC_tran"/>
    <property type="match status" value="1"/>
</dbReference>
<dbReference type="InterPro" id="IPR051782">
    <property type="entry name" value="ABC_Transporter_VariousFunc"/>
</dbReference>
<evidence type="ECO:0000259" key="4">
    <source>
        <dbReference type="PROSITE" id="PS50893"/>
    </source>
</evidence>
<keyword evidence="3 5" id="KW-0067">ATP-binding</keyword>
<accession>A0A4R9BYK6</accession>